<dbReference type="Proteomes" id="UP000006727">
    <property type="component" value="Chromosome 22"/>
</dbReference>
<dbReference type="EnsemblPlants" id="Pp3c22_10540V3.2">
    <property type="protein sequence ID" value="Pp3c22_10540V3.2"/>
    <property type="gene ID" value="Pp3c22_10540"/>
</dbReference>
<keyword evidence="3" id="KW-0645">Protease</keyword>
<feature type="domain" description="Peptidase A1" evidence="5">
    <location>
        <begin position="113"/>
        <end position="425"/>
    </location>
</feature>
<feature type="signal peptide" evidence="4">
    <location>
        <begin position="1"/>
        <end position="33"/>
    </location>
</feature>
<dbReference type="InterPro" id="IPR032861">
    <property type="entry name" value="TAXi_N"/>
</dbReference>
<evidence type="ECO:0000256" key="2">
    <source>
        <dbReference type="PIRSR" id="PIRSR601461-1"/>
    </source>
</evidence>
<keyword evidence="3" id="KW-0064">Aspartyl protease</keyword>
<feature type="active site" evidence="2">
    <location>
        <position position="131"/>
    </location>
</feature>
<dbReference type="InterPro" id="IPR032799">
    <property type="entry name" value="TAXi_C"/>
</dbReference>
<comment type="similarity">
    <text evidence="1 3">Belongs to the peptidase A1 family.</text>
</comment>
<feature type="active site" evidence="2">
    <location>
        <position position="335"/>
    </location>
</feature>
<dbReference type="Gramene" id="Pp3c22_10540V3.2">
    <property type="protein sequence ID" value="Pp3c22_10540V3.2"/>
    <property type="gene ID" value="Pp3c22_10540"/>
</dbReference>
<dbReference type="PANTHER" id="PTHR13683">
    <property type="entry name" value="ASPARTYL PROTEASES"/>
    <property type="match status" value="1"/>
</dbReference>
<feature type="chain" id="PRO_5029878015" description="Peptidase A1 domain-containing protein" evidence="4">
    <location>
        <begin position="34"/>
        <end position="425"/>
    </location>
</feature>
<dbReference type="InterPro" id="IPR021109">
    <property type="entry name" value="Peptidase_aspartic_dom_sf"/>
</dbReference>
<dbReference type="GO" id="GO:0006508">
    <property type="term" value="P:proteolysis"/>
    <property type="evidence" value="ECO:0007669"/>
    <property type="project" value="UniProtKB-KW"/>
</dbReference>
<name>A0A7I4C8Q3_PHYPA</name>
<dbReference type="Pfam" id="PF14541">
    <property type="entry name" value="TAXi_C"/>
    <property type="match status" value="1"/>
</dbReference>
<dbReference type="SUPFAM" id="SSF50630">
    <property type="entry name" value="Acid proteases"/>
    <property type="match status" value="1"/>
</dbReference>
<proteinExistence type="inferred from homology"/>
<evidence type="ECO:0000256" key="4">
    <source>
        <dbReference type="SAM" id="SignalP"/>
    </source>
</evidence>
<keyword evidence="4" id="KW-0732">Signal</keyword>
<organism evidence="6 7">
    <name type="scientific">Physcomitrium patens</name>
    <name type="common">Spreading-leaved earth moss</name>
    <name type="synonym">Physcomitrella patens</name>
    <dbReference type="NCBI Taxonomy" id="3218"/>
    <lineage>
        <taxon>Eukaryota</taxon>
        <taxon>Viridiplantae</taxon>
        <taxon>Streptophyta</taxon>
        <taxon>Embryophyta</taxon>
        <taxon>Bryophyta</taxon>
        <taxon>Bryophytina</taxon>
        <taxon>Bryopsida</taxon>
        <taxon>Funariidae</taxon>
        <taxon>Funariales</taxon>
        <taxon>Funariaceae</taxon>
        <taxon>Physcomitrium</taxon>
    </lineage>
</organism>
<protein>
    <recommendedName>
        <fullName evidence="5">Peptidase A1 domain-containing protein</fullName>
    </recommendedName>
</protein>
<reference evidence="6 7" key="2">
    <citation type="journal article" date="2018" name="Plant J.">
        <title>The Physcomitrella patens chromosome-scale assembly reveals moss genome structure and evolution.</title>
        <authorList>
            <person name="Lang D."/>
            <person name="Ullrich K.K."/>
            <person name="Murat F."/>
            <person name="Fuchs J."/>
            <person name="Jenkins J."/>
            <person name="Haas F.B."/>
            <person name="Piednoel M."/>
            <person name="Gundlach H."/>
            <person name="Van Bel M."/>
            <person name="Meyberg R."/>
            <person name="Vives C."/>
            <person name="Morata J."/>
            <person name="Symeonidi A."/>
            <person name="Hiss M."/>
            <person name="Muchero W."/>
            <person name="Kamisugi Y."/>
            <person name="Saleh O."/>
            <person name="Blanc G."/>
            <person name="Decker E.L."/>
            <person name="van Gessel N."/>
            <person name="Grimwood J."/>
            <person name="Hayes R.D."/>
            <person name="Graham S.W."/>
            <person name="Gunter L.E."/>
            <person name="McDaniel S.F."/>
            <person name="Hoernstein S.N.W."/>
            <person name="Larsson A."/>
            <person name="Li F.W."/>
            <person name="Perroud P.F."/>
            <person name="Phillips J."/>
            <person name="Ranjan P."/>
            <person name="Rokshar D.S."/>
            <person name="Rothfels C.J."/>
            <person name="Schneider L."/>
            <person name="Shu S."/>
            <person name="Stevenson D.W."/>
            <person name="Thummler F."/>
            <person name="Tillich M."/>
            <person name="Villarreal Aguilar J.C."/>
            <person name="Widiez T."/>
            <person name="Wong G.K."/>
            <person name="Wymore A."/>
            <person name="Zhang Y."/>
            <person name="Zimmer A.D."/>
            <person name="Quatrano R.S."/>
            <person name="Mayer K.F.X."/>
            <person name="Goodstein D."/>
            <person name="Casacuberta J.M."/>
            <person name="Vandepoele K."/>
            <person name="Reski R."/>
            <person name="Cuming A.C."/>
            <person name="Tuskan G.A."/>
            <person name="Maumus F."/>
            <person name="Salse J."/>
            <person name="Schmutz J."/>
            <person name="Rensing S.A."/>
        </authorList>
    </citation>
    <scope>NUCLEOTIDE SEQUENCE [LARGE SCALE GENOMIC DNA]</scope>
    <source>
        <strain evidence="6 7">cv. Gransden 2004</strain>
    </source>
</reference>
<dbReference type="Pfam" id="PF14543">
    <property type="entry name" value="TAXi_N"/>
    <property type="match status" value="1"/>
</dbReference>
<dbReference type="GO" id="GO:0004190">
    <property type="term" value="F:aspartic-type endopeptidase activity"/>
    <property type="evidence" value="ECO:0007669"/>
    <property type="project" value="UniProtKB-KW"/>
</dbReference>
<keyword evidence="3" id="KW-0378">Hydrolase</keyword>
<dbReference type="InParanoid" id="A0A7I4C8Q3"/>
<evidence type="ECO:0000256" key="1">
    <source>
        <dbReference type="ARBA" id="ARBA00007447"/>
    </source>
</evidence>
<dbReference type="AlphaFoldDB" id="A0A7I4C8Q3"/>
<accession>A0A7I4C8Q3</accession>
<keyword evidence="7" id="KW-1185">Reference proteome</keyword>
<dbReference type="PROSITE" id="PS00141">
    <property type="entry name" value="ASP_PROTEASE"/>
    <property type="match status" value="2"/>
</dbReference>
<dbReference type="PROSITE" id="PS51767">
    <property type="entry name" value="PEPTIDASE_A1"/>
    <property type="match status" value="1"/>
</dbReference>
<evidence type="ECO:0000256" key="3">
    <source>
        <dbReference type="RuleBase" id="RU000454"/>
    </source>
</evidence>
<reference evidence="6 7" key="1">
    <citation type="journal article" date="2008" name="Science">
        <title>The Physcomitrella genome reveals evolutionary insights into the conquest of land by plants.</title>
        <authorList>
            <person name="Rensing S."/>
            <person name="Lang D."/>
            <person name="Zimmer A."/>
            <person name="Terry A."/>
            <person name="Salamov A."/>
            <person name="Shapiro H."/>
            <person name="Nishiyama T."/>
            <person name="Perroud P.-F."/>
            <person name="Lindquist E."/>
            <person name="Kamisugi Y."/>
            <person name="Tanahashi T."/>
            <person name="Sakakibara K."/>
            <person name="Fujita T."/>
            <person name="Oishi K."/>
            <person name="Shin-I T."/>
            <person name="Kuroki Y."/>
            <person name="Toyoda A."/>
            <person name="Suzuki Y."/>
            <person name="Hashimoto A."/>
            <person name="Yamaguchi K."/>
            <person name="Sugano A."/>
            <person name="Kohara Y."/>
            <person name="Fujiyama A."/>
            <person name="Anterola A."/>
            <person name="Aoki S."/>
            <person name="Ashton N."/>
            <person name="Barbazuk W.B."/>
            <person name="Barker E."/>
            <person name="Bennetzen J."/>
            <person name="Bezanilla M."/>
            <person name="Blankenship R."/>
            <person name="Cho S.H."/>
            <person name="Dutcher S."/>
            <person name="Estelle M."/>
            <person name="Fawcett J.A."/>
            <person name="Gundlach H."/>
            <person name="Hanada K."/>
            <person name="Heyl A."/>
            <person name="Hicks K.A."/>
            <person name="Hugh J."/>
            <person name="Lohr M."/>
            <person name="Mayer K."/>
            <person name="Melkozernov A."/>
            <person name="Murata T."/>
            <person name="Nelson D."/>
            <person name="Pils B."/>
            <person name="Prigge M."/>
            <person name="Reiss B."/>
            <person name="Renner T."/>
            <person name="Rombauts S."/>
            <person name="Rushton P."/>
            <person name="Sanderfoot A."/>
            <person name="Schween G."/>
            <person name="Shiu S.-H."/>
            <person name="Stueber K."/>
            <person name="Theodoulou F.L."/>
            <person name="Tu H."/>
            <person name="Van de Peer Y."/>
            <person name="Verrier P.J."/>
            <person name="Waters E."/>
            <person name="Wood A."/>
            <person name="Yang L."/>
            <person name="Cove D."/>
            <person name="Cuming A."/>
            <person name="Hasebe M."/>
            <person name="Lucas S."/>
            <person name="Mishler D.B."/>
            <person name="Reski R."/>
            <person name="Grigoriev I."/>
            <person name="Quatrano R.S."/>
            <person name="Boore J.L."/>
        </authorList>
    </citation>
    <scope>NUCLEOTIDE SEQUENCE [LARGE SCALE GENOMIC DNA]</scope>
    <source>
        <strain evidence="6 7">cv. Gransden 2004</strain>
    </source>
</reference>
<dbReference type="EMBL" id="ABEU02000022">
    <property type="status" value="NOT_ANNOTATED_CDS"/>
    <property type="molecule type" value="Genomic_DNA"/>
</dbReference>
<evidence type="ECO:0000313" key="7">
    <source>
        <dbReference type="Proteomes" id="UP000006727"/>
    </source>
</evidence>
<dbReference type="InterPro" id="IPR033121">
    <property type="entry name" value="PEPTIDASE_A1"/>
</dbReference>
<reference evidence="6" key="3">
    <citation type="submission" date="2020-12" db="UniProtKB">
        <authorList>
            <consortium name="EnsemblPlants"/>
        </authorList>
    </citation>
    <scope>IDENTIFICATION</scope>
</reference>
<dbReference type="PRINTS" id="PR00792">
    <property type="entry name" value="PEPSIN"/>
</dbReference>
<evidence type="ECO:0000259" key="5">
    <source>
        <dbReference type="PROSITE" id="PS51767"/>
    </source>
</evidence>
<dbReference type="InterPro" id="IPR001969">
    <property type="entry name" value="Aspartic_peptidase_AS"/>
</dbReference>
<sequence>MNFTGRFPNTSRHRTLAWWLLLLAAKSVDIVRGSLYSFEVTHRYSEKARKELQERHGQAFQDWPQQGSPEFHDMLFFFDLRRHLGRIAASKTPPLMASSTGNTTYYNQYDGLQYTYIEIGTPSQAYFVALDTGSDLLWLPCAHCVSCVASVSTEFSSTYNVYDPAVSTTYKGVGCGSPYCDMARQCALGSTQCPYHLQYLSPASSEGYLVDDVIYLTPQNGGDKIAIAIVFGCGTNQTGAFLNGSTVPNGLLGLGMRGISTPSILARAQVVANSFSMCFDYDVGTGRLVFGDRGSPHAESTPILTRLSPPYYWVSLTYVVVGGKHVLTPAVAIFDTGTTYTYLTTTYYNKVAAAVDRAVPYQRMVSPVDAFDLCYALDIDKTSVELPAIALHFSGGAKLEVIRPYVLIGDSQTISWSITASLLIV</sequence>
<dbReference type="PANTHER" id="PTHR13683:SF232">
    <property type="entry name" value="OS09G0542100 PROTEIN"/>
    <property type="match status" value="1"/>
</dbReference>
<evidence type="ECO:0000313" key="6">
    <source>
        <dbReference type="EnsemblPlants" id="Pp3c22_10540V3.2"/>
    </source>
</evidence>
<dbReference type="Gene3D" id="2.40.70.10">
    <property type="entry name" value="Acid Proteases"/>
    <property type="match status" value="2"/>
</dbReference>
<dbReference type="InterPro" id="IPR001461">
    <property type="entry name" value="Aspartic_peptidase_A1"/>
</dbReference>